<dbReference type="GO" id="GO:0005886">
    <property type="term" value="C:plasma membrane"/>
    <property type="evidence" value="ECO:0007669"/>
    <property type="project" value="UniProtKB-SubCell"/>
</dbReference>
<feature type="transmembrane region" description="Helical" evidence="7">
    <location>
        <begin position="100"/>
        <end position="120"/>
    </location>
</feature>
<comment type="similarity">
    <text evidence="2">Belongs to the acyltransferase 3 family.</text>
</comment>
<keyword evidence="5 7" id="KW-1133">Transmembrane helix</keyword>
<reference evidence="9" key="2">
    <citation type="submission" date="2021-04" db="EMBL/GenBank/DDBJ databases">
        <authorList>
            <person name="Gilroy R."/>
        </authorList>
    </citation>
    <scope>NUCLEOTIDE SEQUENCE</scope>
    <source>
        <strain evidence="9">CHK179-7159</strain>
    </source>
</reference>
<feature type="transmembrane region" description="Helical" evidence="7">
    <location>
        <begin position="178"/>
        <end position="196"/>
    </location>
</feature>
<evidence type="ECO:0000256" key="1">
    <source>
        <dbReference type="ARBA" id="ARBA00004651"/>
    </source>
</evidence>
<feature type="domain" description="Acyltransferase 3" evidence="8">
    <location>
        <begin position="28"/>
        <end position="332"/>
    </location>
</feature>
<dbReference type="GO" id="GO:0016413">
    <property type="term" value="F:O-acetyltransferase activity"/>
    <property type="evidence" value="ECO:0007669"/>
    <property type="project" value="TreeGrafter"/>
</dbReference>
<feature type="transmembrane region" description="Helical" evidence="7">
    <location>
        <begin position="132"/>
        <end position="149"/>
    </location>
</feature>
<keyword evidence="4 7" id="KW-0812">Transmembrane</keyword>
<comment type="caution">
    <text evidence="9">The sequence shown here is derived from an EMBL/GenBank/DDBJ whole genome shotgun (WGS) entry which is preliminary data.</text>
</comment>
<dbReference type="GO" id="GO:0009246">
    <property type="term" value="P:enterobacterial common antigen biosynthetic process"/>
    <property type="evidence" value="ECO:0007669"/>
    <property type="project" value="TreeGrafter"/>
</dbReference>
<evidence type="ECO:0000256" key="3">
    <source>
        <dbReference type="ARBA" id="ARBA00022475"/>
    </source>
</evidence>
<dbReference type="AlphaFoldDB" id="A0A9D2L192"/>
<feature type="transmembrane region" description="Helical" evidence="7">
    <location>
        <begin position="32"/>
        <end position="52"/>
    </location>
</feature>
<keyword evidence="6 7" id="KW-0472">Membrane</keyword>
<proteinExistence type="inferred from homology"/>
<gene>
    <name evidence="9" type="ORF">H9717_08280</name>
</gene>
<dbReference type="Proteomes" id="UP000886858">
    <property type="component" value="Unassembled WGS sequence"/>
</dbReference>
<feature type="transmembrane region" description="Helical" evidence="7">
    <location>
        <begin position="208"/>
        <end position="226"/>
    </location>
</feature>
<evidence type="ECO:0000259" key="8">
    <source>
        <dbReference type="Pfam" id="PF01757"/>
    </source>
</evidence>
<feature type="transmembrane region" description="Helical" evidence="7">
    <location>
        <begin position="58"/>
        <end position="79"/>
    </location>
</feature>
<keyword evidence="3" id="KW-1003">Cell membrane</keyword>
<evidence type="ECO:0000313" key="10">
    <source>
        <dbReference type="Proteomes" id="UP000886858"/>
    </source>
</evidence>
<keyword evidence="9" id="KW-0012">Acyltransferase</keyword>
<comment type="subcellular location">
    <subcellularLocation>
        <location evidence="1">Cell membrane</location>
        <topology evidence="1">Multi-pass membrane protein</topology>
    </subcellularLocation>
</comment>
<evidence type="ECO:0000256" key="2">
    <source>
        <dbReference type="ARBA" id="ARBA00007400"/>
    </source>
</evidence>
<evidence type="ECO:0000256" key="6">
    <source>
        <dbReference type="ARBA" id="ARBA00023136"/>
    </source>
</evidence>
<organism evidence="9 10">
    <name type="scientific">Candidatus Eisenbergiella merdipullorum</name>
    <dbReference type="NCBI Taxonomy" id="2838553"/>
    <lineage>
        <taxon>Bacteria</taxon>
        <taxon>Bacillati</taxon>
        <taxon>Bacillota</taxon>
        <taxon>Clostridia</taxon>
        <taxon>Lachnospirales</taxon>
        <taxon>Lachnospiraceae</taxon>
        <taxon>Eisenbergiella</taxon>
    </lineage>
</organism>
<evidence type="ECO:0000313" key="9">
    <source>
        <dbReference type="EMBL" id="HJA93091.1"/>
    </source>
</evidence>
<feature type="transmembrane region" description="Helical" evidence="7">
    <location>
        <begin position="241"/>
        <end position="260"/>
    </location>
</feature>
<evidence type="ECO:0000256" key="4">
    <source>
        <dbReference type="ARBA" id="ARBA00022692"/>
    </source>
</evidence>
<keyword evidence="9" id="KW-0808">Transferase</keyword>
<dbReference type="Pfam" id="PF01757">
    <property type="entry name" value="Acyl_transf_3"/>
    <property type="match status" value="1"/>
</dbReference>
<dbReference type="PANTHER" id="PTHR40074:SF2">
    <property type="entry name" value="O-ACETYLTRANSFERASE WECH"/>
    <property type="match status" value="1"/>
</dbReference>
<dbReference type="InterPro" id="IPR002656">
    <property type="entry name" value="Acyl_transf_3_dom"/>
</dbReference>
<protein>
    <submittedName>
        <fullName evidence="9">Acyltransferase</fullName>
    </submittedName>
</protein>
<evidence type="ECO:0000256" key="7">
    <source>
        <dbReference type="SAM" id="Phobius"/>
    </source>
</evidence>
<feature type="transmembrane region" description="Helical" evidence="7">
    <location>
        <begin position="156"/>
        <end position="172"/>
    </location>
</feature>
<accession>A0A9D2L192</accession>
<evidence type="ECO:0000256" key="5">
    <source>
        <dbReference type="ARBA" id="ARBA00022989"/>
    </source>
</evidence>
<feature type="transmembrane region" description="Helical" evidence="7">
    <location>
        <begin position="292"/>
        <end position="311"/>
    </location>
</feature>
<reference evidence="9" key="1">
    <citation type="journal article" date="2021" name="PeerJ">
        <title>Extensive microbial diversity within the chicken gut microbiome revealed by metagenomics and culture.</title>
        <authorList>
            <person name="Gilroy R."/>
            <person name="Ravi A."/>
            <person name="Getino M."/>
            <person name="Pursley I."/>
            <person name="Horton D.L."/>
            <person name="Alikhan N.F."/>
            <person name="Baker D."/>
            <person name="Gharbi K."/>
            <person name="Hall N."/>
            <person name="Watson M."/>
            <person name="Adriaenssens E.M."/>
            <person name="Foster-Nyarko E."/>
            <person name="Jarju S."/>
            <person name="Secka A."/>
            <person name="Antonio M."/>
            <person name="Oren A."/>
            <person name="Chaudhuri R.R."/>
            <person name="La Ragione R."/>
            <person name="Hildebrand F."/>
            <person name="Pallen M.J."/>
        </authorList>
    </citation>
    <scope>NUCLEOTIDE SEQUENCE</scope>
    <source>
        <strain evidence="9">CHK179-7159</strain>
    </source>
</reference>
<dbReference type="PANTHER" id="PTHR40074">
    <property type="entry name" value="O-ACETYLTRANSFERASE WECH"/>
    <property type="match status" value="1"/>
</dbReference>
<sequence length="352" mass="38926">MGQNGCSRCEQGGNDAPGELFGRKASYAMRGIAILMVMASHYGEWYAAWIGIPALTQFLMGLGRYGVDIFFLMSGYAMAKNTAGERPGAAFWLKRLRGTYLPYLILAGIIEIAAGGAFSPARLIRYLLAQDYWFIFDIMVFYLAFFLSFQCKRLRITVLLLFTVIFSAWLYGMGRQDFWYVSNLAFPLGAACGLYEKRLLAWMKEIRPWPELACTLFCVVLVPAAMRERAMLLQTGGKGRLQMMANTLFSLWAALLPWFGKTGASAVCRRAFAGLPGRTAGGILRFFGKNSLYLYLLHAFLYYQIASRANLGTVGGFAAAFGSAVLCAWMFSLIWGAVTANMSAVGKKGGKK</sequence>
<name>A0A9D2L192_9FIRM</name>
<dbReference type="EMBL" id="DWYY01000089">
    <property type="protein sequence ID" value="HJA93091.1"/>
    <property type="molecule type" value="Genomic_DNA"/>
</dbReference>
<feature type="transmembrane region" description="Helical" evidence="7">
    <location>
        <begin position="317"/>
        <end position="338"/>
    </location>
</feature>